<organism evidence="2 3">
    <name type="scientific">Steroidobacter gossypii</name>
    <dbReference type="NCBI Taxonomy" id="2805490"/>
    <lineage>
        <taxon>Bacteria</taxon>
        <taxon>Pseudomonadati</taxon>
        <taxon>Pseudomonadota</taxon>
        <taxon>Gammaproteobacteria</taxon>
        <taxon>Steroidobacterales</taxon>
        <taxon>Steroidobacteraceae</taxon>
        <taxon>Steroidobacter</taxon>
    </lineage>
</organism>
<dbReference type="EMBL" id="JAEVLS010000003">
    <property type="protein sequence ID" value="MBM0105867.1"/>
    <property type="molecule type" value="Genomic_DNA"/>
</dbReference>
<comment type="caution">
    <text evidence="2">The sequence shown here is derived from an EMBL/GenBank/DDBJ whole genome shotgun (WGS) entry which is preliminary data.</text>
</comment>
<keyword evidence="3" id="KW-1185">Reference proteome</keyword>
<feature type="transmembrane region" description="Helical" evidence="1">
    <location>
        <begin position="57"/>
        <end position="75"/>
    </location>
</feature>
<keyword evidence="1" id="KW-0812">Transmembrane</keyword>
<gene>
    <name evidence="2" type="ORF">JM946_14115</name>
</gene>
<protein>
    <submittedName>
        <fullName evidence="2">Uncharacterized protein</fullName>
    </submittedName>
</protein>
<accession>A0ABS1WY58</accession>
<sequence>MQLLSQTTAPRESRSVVPMDGYVHKFRLEACEEAAAERRPQLEATPTVSVGSLLGKLALSALALLGIAAAGARALI</sequence>
<evidence type="ECO:0000256" key="1">
    <source>
        <dbReference type="SAM" id="Phobius"/>
    </source>
</evidence>
<dbReference type="RefSeq" id="WP_203167948.1">
    <property type="nucleotide sequence ID" value="NZ_JAEVLS010000003.1"/>
</dbReference>
<dbReference type="Proteomes" id="UP000661077">
    <property type="component" value="Unassembled WGS sequence"/>
</dbReference>
<keyword evidence="1" id="KW-1133">Transmembrane helix</keyword>
<evidence type="ECO:0000313" key="2">
    <source>
        <dbReference type="EMBL" id="MBM0105867.1"/>
    </source>
</evidence>
<name>A0ABS1WY58_9GAMM</name>
<reference evidence="2 3" key="1">
    <citation type="journal article" date="2021" name="Int. J. Syst. Evol. Microbiol.">
        <title>Steroidobacter gossypii sp. nov., isolated from soil of cotton cropping field.</title>
        <authorList>
            <person name="Huang R."/>
            <person name="Yang S."/>
            <person name="Zhen C."/>
            <person name="Liu W."/>
        </authorList>
    </citation>
    <scope>NUCLEOTIDE SEQUENCE [LARGE SCALE GENOMIC DNA]</scope>
    <source>
        <strain evidence="2 3">S1-65</strain>
    </source>
</reference>
<proteinExistence type="predicted"/>
<evidence type="ECO:0000313" key="3">
    <source>
        <dbReference type="Proteomes" id="UP000661077"/>
    </source>
</evidence>
<keyword evidence="1" id="KW-0472">Membrane</keyword>